<dbReference type="Proteomes" id="UP001205185">
    <property type="component" value="Unassembled WGS sequence"/>
</dbReference>
<evidence type="ECO:0000313" key="2">
    <source>
        <dbReference type="EMBL" id="MCP2267548.1"/>
    </source>
</evidence>
<dbReference type="EMBL" id="JAMTCO010000001">
    <property type="protein sequence ID" value="MCP2267548.1"/>
    <property type="molecule type" value="Genomic_DNA"/>
</dbReference>
<reference evidence="2 3" key="1">
    <citation type="submission" date="2022-06" db="EMBL/GenBank/DDBJ databases">
        <title>Genomic Encyclopedia of Archaeal and Bacterial Type Strains, Phase II (KMG-II): from individual species to whole genera.</title>
        <authorList>
            <person name="Goeker M."/>
        </authorList>
    </citation>
    <scope>NUCLEOTIDE SEQUENCE [LARGE SCALE GENOMIC DNA]</scope>
    <source>
        <strain evidence="2 3">DSM 44255</strain>
    </source>
</reference>
<feature type="region of interest" description="Disordered" evidence="1">
    <location>
        <begin position="48"/>
        <end position="102"/>
    </location>
</feature>
<keyword evidence="3" id="KW-1185">Reference proteome</keyword>
<protein>
    <submittedName>
        <fullName evidence="2">Uncharacterized protein</fullName>
    </submittedName>
</protein>
<evidence type="ECO:0000256" key="1">
    <source>
        <dbReference type="SAM" id="MobiDB-lite"/>
    </source>
</evidence>
<feature type="region of interest" description="Disordered" evidence="1">
    <location>
        <begin position="180"/>
        <end position="202"/>
    </location>
</feature>
<accession>A0ABT1I4I2</accession>
<sequence>MRGKRFGPPPSAPVNGSPSALHLIRDNATSSMGRTCFAWGLYNTRGRSAKQGPKRLALPRGNATGVVPPRKTSPPHRAVGTSESDCPGAGLAGQPRAGWDGTGRSECPGLSRWVGADLTEGQLAPTGPSVQGLALWAGADLMEVGLTPATPTVHALSRRAEADLAGAGWHRRSECLRTEQVGWGGPDGSRAGTNDFLQPNGWPGGLRPDLTGLGWYRRFLGVQWLGLGGRE</sequence>
<gene>
    <name evidence="2" type="ORF">LV75_000030</name>
</gene>
<organism evidence="2 3">
    <name type="scientific">Actinokineospora diospyrosa</name>
    <dbReference type="NCBI Taxonomy" id="103728"/>
    <lineage>
        <taxon>Bacteria</taxon>
        <taxon>Bacillati</taxon>
        <taxon>Actinomycetota</taxon>
        <taxon>Actinomycetes</taxon>
        <taxon>Pseudonocardiales</taxon>
        <taxon>Pseudonocardiaceae</taxon>
        <taxon>Actinokineospora</taxon>
    </lineage>
</organism>
<evidence type="ECO:0000313" key="3">
    <source>
        <dbReference type="Proteomes" id="UP001205185"/>
    </source>
</evidence>
<comment type="caution">
    <text evidence="2">The sequence shown here is derived from an EMBL/GenBank/DDBJ whole genome shotgun (WGS) entry which is preliminary data.</text>
</comment>
<proteinExistence type="predicted"/>
<name>A0ABT1I4I2_9PSEU</name>